<feature type="transmembrane region" description="Helical" evidence="7">
    <location>
        <begin position="425"/>
        <end position="447"/>
    </location>
</feature>
<feature type="transmembrane region" description="Helical" evidence="7">
    <location>
        <begin position="256"/>
        <end position="275"/>
    </location>
</feature>
<dbReference type="InterPro" id="IPR001851">
    <property type="entry name" value="ABC_transp_permease"/>
</dbReference>
<keyword evidence="2" id="KW-1003">Cell membrane</keyword>
<evidence type="ECO:0000256" key="2">
    <source>
        <dbReference type="ARBA" id="ARBA00022475"/>
    </source>
</evidence>
<dbReference type="InterPro" id="IPR043428">
    <property type="entry name" value="LivM-like"/>
</dbReference>
<comment type="caution">
    <text evidence="8">The sequence shown here is derived from an EMBL/GenBank/DDBJ whole genome shotgun (WGS) entry which is preliminary data.</text>
</comment>
<feature type="region of interest" description="Disordered" evidence="6">
    <location>
        <begin position="1"/>
        <end position="194"/>
    </location>
</feature>
<dbReference type="GO" id="GO:0015658">
    <property type="term" value="F:branched-chain amino acid transmembrane transporter activity"/>
    <property type="evidence" value="ECO:0007669"/>
    <property type="project" value="InterPro"/>
</dbReference>
<proteinExistence type="predicted"/>
<comment type="subcellular location">
    <subcellularLocation>
        <location evidence="1">Cell membrane</location>
        <topology evidence="1">Multi-pass membrane protein</topology>
    </subcellularLocation>
</comment>
<feature type="transmembrane region" description="Helical" evidence="7">
    <location>
        <begin position="376"/>
        <end position="395"/>
    </location>
</feature>
<feature type="compositionally biased region" description="Pro residues" evidence="6">
    <location>
        <begin position="11"/>
        <end position="20"/>
    </location>
</feature>
<feature type="compositionally biased region" description="Gly residues" evidence="6">
    <location>
        <begin position="94"/>
        <end position="111"/>
    </location>
</feature>
<keyword evidence="5 7" id="KW-0472">Membrane</keyword>
<reference evidence="8" key="2">
    <citation type="submission" date="2020-09" db="EMBL/GenBank/DDBJ databases">
        <authorList>
            <person name="Sun Q."/>
            <person name="Ohkuma M."/>
        </authorList>
    </citation>
    <scope>NUCLEOTIDE SEQUENCE</scope>
    <source>
        <strain evidence="8">JCM 4637</strain>
    </source>
</reference>
<dbReference type="GO" id="GO:0005886">
    <property type="term" value="C:plasma membrane"/>
    <property type="evidence" value="ECO:0007669"/>
    <property type="project" value="UniProtKB-SubCell"/>
</dbReference>
<dbReference type="Proteomes" id="UP000638353">
    <property type="component" value="Unassembled WGS sequence"/>
</dbReference>
<feature type="transmembrane region" description="Helical" evidence="7">
    <location>
        <begin position="203"/>
        <end position="220"/>
    </location>
</feature>
<dbReference type="CDD" id="cd06581">
    <property type="entry name" value="TM_PBP1_LivM_like"/>
    <property type="match status" value="1"/>
</dbReference>
<dbReference type="Pfam" id="PF02653">
    <property type="entry name" value="BPD_transp_2"/>
    <property type="match status" value="1"/>
</dbReference>
<evidence type="ECO:0000313" key="9">
    <source>
        <dbReference type="Proteomes" id="UP000638353"/>
    </source>
</evidence>
<gene>
    <name evidence="8" type="ORF">GCM10010334_40380</name>
</gene>
<evidence type="ECO:0000256" key="1">
    <source>
        <dbReference type="ARBA" id="ARBA00004651"/>
    </source>
</evidence>
<accession>A0A919CB74</accession>
<feature type="compositionally biased region" description="Low complexity" evidence="6">
    <location>
        <begin position="81"/>
        <end position="93"/>
    </location>
</feature>
<dbReference type="PANTHER" id="PTHR30482:SF5">
    <property type="entry name" value="ABC TRANSPORTER PERMEASE PROTEIN"/>
    <property type="match status" value="1"/>
</dbReference>
<dbReference type="EMBL" id="BMVC01000007">
    <property type="protein sequence ID" value="GHC98162.1"/>
    <property type="molecule type" value="Genomic_DNA"/>
</dbReference>
<feature type="transmembrane region" description="Helical" evidence="7">
    <location>
        <begin position="515"/>
        <end position="535"/>
    </location>
</feature>
<feature type="transmembrane region" description="Helical" evidence="7">
    <location>
        <begin position="316"/>
        <end position="334"/>
    </location>
</feature>
<keyword evidence="4 7" id="KW-1133">Transmembrane helix</keyword>
<evidence type="ECO:0000256" key="4">
    <source>
        <dbReference type="ARBA" id="ARBA00022989"/>
    </source>
</evidence>
<organism evidence="8 9">
    <name type="scientific">Streptomyces finlayi</name>
    <dbReference type="NCBI Taxonomy" id="67296"/>
    <lineage>
        <taxon>Bacteria</taxon>
        <taxon>Bacillati</taxon>
        <taxon>Actinomycetota</taxon>
        <taxon>Actinomycetes</taxon>
        <taxon>Kitasatosporales</taxon>
        <taxon>Streptomycetaceae</taxon>
        <taxon>Streptomyces</taxon>
    </lineage>
</organism>
<feature type="compositionally biased region" description="Gly residues" evidence="6">
    <location>
        <begin position="177"/>
        <end position="187"/>
    </location>
</feature>
<feature type="compositionally biased region" description="Low complexity" evidence="6">
    <location>
        <begin position="160"/>
        <end position="176"/>
    </location>
</feature>
<dbReference type="PANTHER" id="PTHR30482">
    <property type="entry name" value="HIGH-AFFINITY BRANCHED-CHAIN AMINO ACID TRANSPORT SYSTEM PERMEASE"/>
    <property type="match status" value="1"/>
</dbReference>
<evidence type="ECO:0000256" key="7">
    <source>
        <dbReference type="SAM" id="Phobius"/>
    </source>
</evidence>
<evidence type="ECO:0000256" key="6">
    <source>
        <dbReference type="SAM" id="MobiDB-lite"/>
    </source>
</evidence>
<evidence type="ECO:0000313" key="8">
    <source>
        <dbReference type="EMBL" id="GHC98162.1"/>
    </source>
</evidence>
<evidence type="ECO:0000256" key="3">
    <source>
        <dbReference type="ARBA" id="ARBA00022692"/>
    </source>
</evidence>
<reference evidence="8" key="1">
    <citation type="journal article" date="2014" name="Int. J. Syst. Evol. Microbiol.">
        <title>Complete genome sequence of Corynebacterium casei LMG S-19264T (=DSM 44701T), isolated from a smear-ripened cheese.</title>
        <authorList>
            <consortium name="US DOE Joint Genome Institute (JGI-PGF)"/>
            <person name="Walter F."/>
            <person name="Albersmeier A."/>
            <person name="Kalinowski J."/>
            <person name="Ruckert C."/>
        </authorList>
    </citation>
    <scope>NUCLEOTIDE SEQUENCE</scope>
    <source>
        <strain evidence="8">JCM 4637</strain>
    </source>
</reference>
<evidence type="ECO:0000256" key="5">
    <source>
        <dbReference type="ARBA" id="ARBA00023136"/>
    </source>
</evidence>
<name>A0A919CB74_9ACTN</name>
<protein>
    <recommendedName>
        <fullName evidence="10">Branched-chain amino acid ABC transporter permease</fullName>
    </recommendedName>
</protein>
<evidence type="ECO:0008006" key="10">
    <source>
        <dbReference type="Google" id="ProtNLM"/>
    </source>
</evidence>
<sequence length="549" mass="54862">MSDLDPHRPHTPPAAPPGPDPSGAVDSGTPSTAGAPEPGRADPVRPDPAGSADGTARRAAPPPGTGSSGRFAAAPSGTGSGPSAVRAAGAAPREGGGPASGGAAGPGGEPRAGGLPAAGAVDRTDSSSASRNGRPRDGGERAGGERAGGERAGRKRDAARSGGTVSAAADDAAPGTPGSGAGGGSGTQPGPTGFAGALGRPRTYLWTVLCVLLLALPFYLDRFWLQAGLFAMAAAIAAIGLNLLTGATGQLSMGHAFFLAVGAYSYCVLAAGPSIENGHRLTGLGLPGWLAAVLAVGVAGLAGGLFSPIAGRLRGAYLGIATLALIFIGQHVLFNARDLTGGFNGRTVPPLSLFGITFDDTQTVIAGVPFESAEKLWYAALLALLLCALFARGVLRGRPGRAMNAIRDHRIAAGVMGVPVARYRASVFVLSSMYAGLAGVLLALVFQRTVPEYFGMTLSLEFLAMIVIGGLGSVRGAVIGAVFVSLLPQLLTRYSESLPLVSAPGTGGGLAPGEASRYLYGAAVVVVVLFLPGGLSRLRLRSSVRRGSK</sequence>
<feature type="compositionally biased region" description="Basic and acidic residues" evidence="6">
    <location>
        <begin position="134"/>
        <end position="159"/>
    </location>
</feature>
<feature type="transmembrane region" description="Helical" evidence="7">
    <location>
        <begin position="287"/>
        <end position="309"/>
    </location>
</feature>
<feature type="transmembrane region" description="Helical" evidence="7">
    <location>
        <begin position="226"/>
        <end position="244"/>
    </location>
</feature>
<keyword evidence="3 7" id="KW-0812">Transmembrane</keyword>
<dbReference type="AlphaFoldDB" id="A0A919CB74"/>